<dbReference type="KEGG" id="sman:C12CBH8_01820"/>
<dbReference type="EMBL" id="AP023321">
    <property type="protein sequence ID" value="BCI59543.1"/>
    <property type="molecule type" value="Genomic_DNA"/>
</dbReference>
<dbReference type="AlphaFoldDB" id="A0A7I8D2U5"/>
<dbReference type="InterPro" id="IPR049730">
    <property type="entry name" value="SNF2/RAD54-like_C"/>
</dbReference>
<name>A0A7I8D2U5_9FIRM</name>
<accession>A0A7I8D2U5</accession>
<feature type="domain" description="Helicase ATP-binding" evidence="2">
    <location>
        <begin position="637"/>
        <end position="794"/>
    </location>
</feature>
<dbReference type="PROSITE" id="PS51194">
    <property type="entry name" value="HELICASE_CTER"/>
    <property type="match status" value="1"/>
</dbReference>
<dbReference type="InterPro" id="IPR001650">
    <property type="entry name" value="Helicase_C-like"/>
</dbReference>
<reference evidence="5" key="1">
    <citation type="submission" date="2020-07" db="EMBL/GenBank/DDBJ databases">
        <title>Complete genome sequencing of Clostridia bacterium strain 12CBH8.</title>
        <authorList>
            <person name="Sakamoto M."/>
            <person name="Murakami T."/>
            <person name="Mori H."/>
        </authorList>
    </citation>
    <scope>NUCLEOTIDE SEQUENCE [LARGE SCALE GENOMIC DNA]</scope>
    <source>
        <strain evidence="5">12CBH8</strain>
    </source>
</reference>
<dbReference type="PROSITE" id="PS51192">
    <property type="entry name" value="HELICASE_ATP_BIND_1"/>
    <property type="match status" value="1"/>
</dbReference>
<dbReference type="InterPro" id="IPR013663">
    <property type="entry name" value="Helicase_SWF/SNF/SWI_bac"/>
</dbReference>
<dbReference type="Proteomes" id="UP000593890">
    <property type="component" value="Chromosome"/>
</dbReference>
<dbReference type="GO" id="GO:0004386">
    <property type="term" value="F:helicase activity"/>
    <property type="evidence" value="ECO:0007669"/>
    <property type="project" value="UniProtKB-KW"/>
</dbReference>
<keyword evidence="4" id="KW-0347">Helicase</keyword>
<proteinExistence type="predicted"/>
<dbReference type="InterPro" id="IPR000330">
    <property type="entry name" value="SNF2_N"/>
</dbReference>
<keyword evidence="4" id="KW-0067">ATP-binding</keyword>
<keyword evidence="5" id="KW-1185">Reference proteome</keyword>
<dbReference type="CDD" id="cd18012">
    <property type="entry name" value="DEXQc_arch_SWI2_SNF2"/>
    <property type="match status" value="1"/>
</dbReference>
<dbReference type="SMART" id="SM00490">
    <property type="entry name" value="HELICc"/>
    <property type="match status" value="1"/>
</dbReference>
<protein>
    <submittedName>
        <fullName evidence="4">Helicase</fullName>
    </submittedName>
</protein>
<dbReference type="InterPro" id="IPR014001">
    <property type="entry name" value="Helicase_ATP-bd"/>
</dbReference>
<dbReference type="SUPFAM" id="SSF52540">
    <property type="entry name" value="P-loop containing nucleoside triphosphate hydrolases"/>
    <property type="match status" value="2"/>
</dbReference>
<dbReference type="GO" id="GO:0005524">
    <property type="term" value="F:ATP binding"/>
    <property type="evidence" value="ECO:0007669"/>
    <property type="project" value="InterPro"/>
</dbReference>
<sequence length="1079" mass="121021">MSKQVSQFEASKTVSSAVLPPLRIDKAYVLSHATHRPAYFKGLVLFRSGMVHVDTTAGRLGELYCRIGDHPTVTVHFHPDGTLGEVFCPACYGHVQNGWCEHGVAAVLALLPPEGEEHTSIREEDVGRMVSRYTHLVSETYPHLMGQSCHGVHLYPRLTVDQTSGGTMRFFLELSIGKNRKYAVRSVKEFCGAFSSERAVAYGKELEFVHVPAAFVSEDRPLIGFVRQTVEEWQAILQAILAGGGSPIGRRLLMTPVQMAGLMPVLAGREVPVSLPGRGEDVPLLIQEGAQGMDIQMKFSQPEGERLTMTLFPQGKREVYCRTPCIMLWGDRLVHLSDKDAALLLPALDLLDVCGGQVSIPEEYQNRVLSTALPALEQRGWAQVDGTIHRVRTASMTPRIWLDRQGSQVLCKLQFDYGVEDPSALPQRDLPREEHVIGVLVENGFRSLPEKDHYVLNGEENLLRLAREGVGQLQEVAEVYVTAAFKSIRLRLPVKPRLTIKREGSQLLIGLENDHYTRAELWELLQAVEEKKPYHRLPDGSFAPMDNAAVQQLSQVADVLHMREEDVLQNRIQVPAYLEAGLESLLSQNKDIDVQLDAKFTQDILSLSNYERQPFTPPDWMTVQLWDYQTSGVKWMKALERYGMGGILADEMGLGKTLQATTLIASGKGKGRTLIVCPTSLVYNWKSEVRRFAPELSVCVVSGNAEQRAPMIKEAKEDVMITSYDLLRRDISLYRNIHFHYCFIDEAQYIKNHQTQNAISVKQVSADIRYALTGTPVENTPGDLWSIFDFIMPGYLGPYDRFKHKLETPILSGDEDAADCLRRLTSPFILRRMKKDVLDQLPPKLETAMACGMTTEQRKLYAAYLAKARNQFETEMGDGGEKNRIRMLALLTRLRQLCAHPGLFVDHYRGGSGKLDLLLELIQDGMLEGHRILIFSQFAQMLHLISDTLQDMGISHFLLEGNTPSQERVKMVESFNKGEASVFLLSLKAGGTGLNLTGADTVIHFDPWWNPAVENQATDRAHRIGQKKVVHVIRLYAENSVEERILDLQNRKRALIDQLISSGDGAGGLDLEDLRHLFS</sequence>
<dbReference type="RefSeq" id="WP_215533374.1">
    <property type="nucleotide sequence ID" value="NZ_AP023321.1"/>
</dbReference>
<dbReference type="GO" id="GO:0016787">
    <property type="term" value="F:hydrolase activity"/>
    <property type="evidence" value="ECO:0007669"/>
    <property type="project" value="UniProtKB-KW"/>
</dbReference>
<organism evidence="4 5">
    <name type="scientific">Solibaculum mannosilyticum</name>
    <dbReference type="NCBI Taxonomy" id="2780922"/>
    <lineage>
        <taxon>Bacteria</taxon>
        <taxon>Bacillati</taxon>
        <taxon>Bacillota</taxon>
        <taxon>Clostridia</taxon>
        <taxon>Eubacteriales</taxon>
        <taxon>Oscillospiraceae</taxon>
        <taxon>Solibaculum</taxon>
    </lineage>
</organism>
<dbReference type="Pfam" id="PF08455">
    <property type="entry name" value="SNF2_assoc"/>
    <property type="match status" value="1"/>
</dbReference>
<dbReference type="CDD" id="cd18793">
    <property type="entry name" value="SF2_C_SNF"/>
    <property type="match status" value="1"/>
</dbReference>
<evidence type="ECO:0000313" key="5">
    <source>
        <dbReference type="Proteomes" id="UP000593890"/>
    </source>
</evidence>
<keyword evidence="4" id="KW-0547">Nucleotide-binding</keyword>
<dbReference type="InterPro" id="IPR027417">
    <property type="entry name" value="P-loop_NTPase"/>
</dbReference>
<evidence type="ECO:0000256" key="1">
    <source>
        <dbReference type="ARBA" id="ARBA00022801"/>
    </source>
</evidence>
<gene>
    <name evidence="4" type="ORF">C12CBH8_01820</name>
</gene>
<dbReference type="Pfam" id="PF00176">
    <property type="entry name" value="SNF2-rel_dom"/>
    <property type="match status" value="1"/>
</dbReference>
<dbReference type="PANTHER" id="PTHR10799">
    <property type="entry name" value="SNF2/RAD54 HELICASE FAMILY"/>
    <property type="match status" value="1"/>
</dbReference>
<dbReference type="InterPro" id="IPR038718">
    <property type="entry name" value="SNF2-like_sf"/>
</dbReference>
<dbReference type="Gene3D" id="3.40.50.10810">
    <property type="entry name" value="Tandem AAA-ATPase domain"/>
    <property type="match status" value="1"/>
</dbReference>
<evidence type="ECO:0000313" key="4">
    <source>
        <dbReference type="EMBL" id="BCI59543.1"/>
    </source>
</evidence>
<evidence type="ECO:0000259" key="3">
    <source>
        <dbReference type="PROSITE" id="PS51194"/>
    </source>
</evidence>
<dbReference type="Pfam" id="PF00271">
    <property type="entry name" value="Helicase_C"/>
    <property type="match status" value="1"/>
</dbReference>
<feature type="domain" description="Helicase C-terminal" evidence="3">
    <location>
        <begin position="914"/>
        <end position="1064"/>
    </location>
</feature>
<dbReference type="FunFam" id="3.40.50.300:FF:000533">
    <property type="entry name" value="Helicase, Snf2 family"/>
    <property type="match status" value="1"/>
</dbReference>
<evidence type="ECO:0000259" key="2">
    <source>
        <dbReference type="PROSITE" id="PS51192"/>
    </source>
</evidence>
<keyword evidence="1" id="KW-0378">Hydrolase</keyword>
<dbReference type="SMART" id="SM00487">
    <property type="entry name" value="DEXDc"/>
    <property type="match status" value="1"/>
</dbReference>
<dbReference type="Gene3D" id="3.40.50.300">
    <property type="entry name" value="P-loop containing nucleotide triphosphate hydrolases"/>
    <property type="match status" value="1"/>
</dbReference>